<gene>
    <name evidence="8" type="ORF">CANTEDRAFT_94278</name>
</gene>
<dbReference type="AlphaFoldDB" id="G3BA07"/>
<evidence type="ECO:0000256" key="2">
    <source>
        <dbReference type="ARBA" id="ARBA00022692"/>
    </source>
</evidence>
<dbReference type="GeneID" id="18250378"/>
<evidence type="ECO:0000256" key="4">
    <source>
        <dbReference type="ARBA" id="ARBA00023136"/>
    </source>
</evidence>
<dbReference type="GO" id="GO:0012505">
    <property type="term" value="C:endomembrane system"/>
    <property type="evidence" value="ECO:0007669"/>
    <property type="project" value="UniProtKB-SubCell"/>
</dbReference>
<evidence type="ECO:0000256" key="5">
    <source>
        <dbReference type="SAM" id="Coils"/>
    </source>
</evidence>
<dbReference type="InterPro" id="IPR026859">
    <property type="entry name" value="Myosin-bd"/>
</dbReference>
<dbReference type="RefSeq" id="XP_006687539.1">
    <property type="nucleotide sequence ID" value="XM_006687476.1"/>
</dbReference>
<dbReference type="eggNOG" id="ENOG502RPM0">
    <property type="taxonomic scope" value="Eukaryota"/>
</dbReference>
<reference evidence="8 9" key="1">
    <citation type="journal article" date="2011" name="Proc. Natl. Acad. Sci. U.S.A.">
        <title>Comparative genomics of xylose-fermenting fungi for enhanced biofuel production.</title>
        <authorList>
            <person name="Wohlbach D.J."/>
            <person name="Kuo A."/>
            <person name="Sato T.K."/>
            <person name="Potts K.M."/>
            <person name="Salamov A.A."/>
            <person name="LaButti K.M."/>
            <person name="Sun H."/>
            <person name="Clum A."/>
            <person name="Pangilinan J.L."/>
            <person name="Lindquist E.A."/>
            <person name="Lucas S."/>
            <person name="Lapidus A."/>
            <person name="Jin M."/>
            <person name="Gunawan C."/>
            <person name="Balan V."/>
            <person name="Dale B.E."/>
            <person name="Jeffries T.W."/>
            <person name="Zinkel R."/>
            <person name="Barry K.W."/>
            <person name="Grigoriev I.V."/>
            <person name="Gasch A.P."/>
        </authorList>
    </citation>
    <scope>NUCLEOTIDE SEQUENCE [LARGE SCALE GENOMIC DNA]</scope>
    <source>
        <strain evidence="9">ATCC 10573 / BCRC 21748 / CBS 615 / JCM 9827 / NBRC 10315 / NRRL Y-1498 / VKM Y-70</strain>
    </source>
</reference>
<dbReference type="Proteomes" id="UP000000707">
    <property type="component" value="Unassembled WGS sequence"/>
</dbReference>
<keyword evidence="4" id="KW-0472">Membrane</keyword>
<dbReference type="Pfam" id="PF12632">
    <property type="entry name" value="Vezatin"/>
    <property type="match status" value="1"/>
</dbReference>
<dbReference type="GO" id="GO:0017022">
    <property type="term" value="F:myosin binding"/>
    <property type="evidence" value="ECO:0007669"/>
    <property type="project" value="InterPro"/>
</dbReference>
<sequence length="736" mass="85756">MNFDRISHLASYFHGDQHIPKPPPTDRFGSFDALIPSNAMSDWGIEETLSNPSTNTPFLHFQKPLDDLVSYPQSHDFNYYYNQTDISLPPTTQNLSKYIKKYLHLRLNGEFWDKFKYNLIVSNLLDDSMILSKNEQALNSLSENSHKFVMRNSVFYRILNSDGSQLVITKDYNLQFPNNYYYKNHVLSVVYLVIYLLKQKFDQKLDLNTQMNMFKVLLIIATKFIKFKRVYTIIQMNKILNKLNEFLINNFKINKKIILNLVNLKNLKLFHGAQLAEFFSQLNGTLDFLIFNVKFSIIKLLPNLNGPMFERYCTINNINLDFDEDEEDPNDPNNDINKIVAKINKFNEYRKFLICQLLTIDERPEKNFFISKIIDKFGLNDLEFEMNELTNVSNFEKLLILEEFFTDHNKILENFQLLFEKFEKINNLNLSLNLNENEDILKLTSRHQNQSSNANLNQLILKLSNLTINMRFFQKYNQSTIENNNELSEKITILSQFSDDLNAINELYRLNLQEFKHSANTFENDELISNSSNSNRNSRNSGEFNLKSFHTRHKKAFSGSSNKSPQLPLRSPNPDDDSSKKLSSGLKLGLLTVFEDENKNSHDKLRKSLKMLDDNSDFNQITLDSLSRRKAGRFSINSLNSNVSGLSEILTSTQGTSFDEDDNSLSKDDLKLKLEESLNKIYNLENQVRNQEYQGSIDVDARSNTSHEDRVNEDINMNETTISRSFLDTLETTLNR</sequence>
<dbReference type="EMBL" id="GL996527">
    <property type="protein sequence ID" value="EGV61369.1"/>
    <property type="molecule type" value="Genomic_DNA"/>
</dbReference>
<keyword evidence="3" id="KW-1133">Transmembrane helix</keyword>
<organism evidence="9">
    <name type="scientific">Candida tenuis (strain ATCC 10573 / BCRC 21748 / CBS 615 / JCM 9827 / NBRC 10315 / NRRL Y-1498 / VKM Y-70)</name>
    <name type="common">Yeast</name>
    <name type="synonym">Yamadazyma tenuis</name>
    <dbReference type="NCBI Taxonomy" id="590646"/>
    <lineage>
        <taxon>Eukaryota</taxon>
        <taxon>Fungi</taxon>
        <taxon>Dikarya</taxon>
        <taxon>Ascomycota</taxon>
        <taxon>Saccharomycotina</taxon>
        <taxon>Pichiomycetes</taxon>
        <taxon>Debaryomycetaceae</taxon>
        <taxon>Yamadazyma</taxon>
    </lineage>
</organism>
<keyword evidence="2" id="KW-0812">Transmembrane</keyword>
<feature type="region of interest" description="Disordered" evidence="6">
    <location>
        <begin position="555"/>
        <end position="582"/>
    </location>
</feature>
<evidence type="ECO:0000256" key="3">
    <source>
        <dbReference type="ARBA" id="ARBA00022989"/>
    </source>
</evidence>
<feature type="coiled-coil region" evidence="5">
    <location>
        <begin position="667"/>
        <end position="694"/>
    </location>
</feature>
<name>G3BA07_CANTC</name>
<evidence type="ECO:0000313" key="9">
    <source>
        <dbReference type="Proteomes" id="UP000000707"/>
    </source>
</evidence>
<dbReference type="KEGG" id="cten:18250378"/>
<feature type="domain" description="Myosin-binding" evidence="7">
    <location>
        <begin position="190"/>
        <end position="393"/>
    </location>
</feature>
<evidence type="ECO:0000256" key="6">
    <source>
        <dbReference type="SAM" id="MobiDB-lite"/>
    </source>
</evidence>
<keyword evidence="9" id="KW-1185">Reference proteome</keyword>
<accession>G3BA07</accession>
<keyword evidence="5" id="KW-0175">Coiled coil</keyword>
<evidence type="ECO:0000313" key="8">
    <source>
        <dbReference type="EMBL" id="EGV61369.1"/>
    </source>
</evidence>
<dbReference type="OrthoDB" id="4089780at2759"/>
<evidence type="ECO:0000256" key="1">
    <source>
        <dbReference type="ARBA" id="ARBA00004308"/>
    </source>
</evidence>
<proteinExistence type="predicted"/>
<comment type="subcellular location">
    <subcellularLocation>
        <location evidence="1">Endomembrane system</location>
    </subcellularLocation>
</comment>
<dbReference type="HOGENOM" id="CLU_016173_0_0_1"/>
<evidence type="ECO:0000259" key="7">
    <source>
        <dbReference type="Pfam" id="PF12632"/>
    </source>
</evidence>
<protein>
    <recommendedName>
        <fullName evidence="7">Myosin-binding domain-containing protein</fullName>
    </recommendedName>
</protein>